<dbReference type="GeneID" id="29421554"/>
<dbReference type="OMA" id="HRMGPYK"/>
<evidence type="ECO:0000313" key="3">
    <source>
        <dbReference type="Proteomes" id="UP000480222"/>
    </source>
</evidence>
<dbReference type="OrthoDB" id="3268477at2"/>
<dbReference type="AlphaFoldDB" id="A0A0D6GNW1"/>
<comment type="caution">
    <text evidence="2">The sequence shown here is derived from an EMBL/GenBank/DDBJ whole genome shotgun (WGS) entry which is preliminary data.</text>
</comment>
<dbReference type="RefSeq" id="WP_003852263.1">
    <property type="nucleotide sequence ID" value="NZ_CABVGJ010000001.1"/>
</dbReference>
<reference evidence="2 3" key="1">
    <citation type="submission" date="2020-02" db="EMBL/GenBank/DDBJ databases">
        <authorList>
            <person name="Brisse S."/>
        </authorList>
    </citation>
    <scope>NUCLEOTIDE SEQUENCE [LARGE SCALE GENOMIC DNA]</scope>
    <source>
        <strain evidence="2">CIP107547</strain>
    </source>
</reference>
<dbReference type="KEGG" id="cdip:ERS451417_01683"/>
<protein>
    <recommendedName>
        <fullName evidence="4">SPOR domain-containing protein</fullName>
    </recommendedName>
</protein>
<feature type="region of interest" description="Disordered" evidence="1">
    <location>
        <begin position="40"/>
        <end position="63"/>
    </location>
</feature>
<proteinExistence type="predicted"/>
<name>A0A0D6GNW1_CORDP</name>
<dbReference type="EMBL" id="CADDAV010000022">
    <property type="protein sequence ID" value="CAB0613548.1"/>
    <property type="molecule type" value="Genomic_DNA"/>
</dbReference>
<gene>
    <name evidence="2" type="ORF">CIP107547_01880</name>
</gene>
<evidence type="ECO:0000256" key="1">
    <source>
        <dbReference type="SAM" id="MobiDB-lite"/>
    </source>
</evidence>
<evidence type="ECO:0000313" key="2">
    <source>
        <dbReference type="EMBL" id="CAB0613548.1"/>
    </source>
</evidence>
<feature type="compositionally biased region" description="Acidic residues" evidence="1">
    <location>
        <begin position="52"/>
        <end position="63"/>
    </location>
</feature>
<sequence length="63" mass="7068">MSNTDAQWFFNIETGEVEQGKASSFSNRMGPYASAEEARHALEIAQARNEAADAEDEKDDEWD</sequence>
<dbReference type="KEGG" id="cdi:DIP1673"/>
<accession>A0A0D6GNW1</accession>
<evidence type="ECO:0008006" key="4">
    <source>
        <dbReference type="Google" id="ProtNLM"/>
    </source>
</evidence>
<organism evidence="2 3">
    <name type="scientific">Corynebacterium diphtheriae</name>
    <dbReference type="NCBI Taxonomy" id="1717"/>
    <lineage>
        <taxon>Bacteria</taxon>
        <taxon>Bacillati</taxon>
        <taxon>Actinomycetota</taxon>
        <taxon>Actinomycetes</taxon>
        <taxon>Mycobacteriales</taxon>
        <taxon>Corynebacteriaceae</taxon>
        <taxon>Corynebacterium</taxon>
    </lineage>
</organism>
<dbReference type="Proteomes" id="UP000480222">
    <property type="component" value="Unassembled WGS sequence"/>
</dbReference>